<name>A0A8E5MHB9_USTVR</name>
<protein>
    <submittedName>
        <fullName evidence="1">Uncharacterized protein</fullName>
    </submittedName>
</protein>
<evidence type="ECO:0000313" key="1">
    <source>
        <dbReference type="EMBL" id="QUC20358.1"/>
    </source>
</evidence>
<dbReference type="Proteomes" id="UP000027002">
    <property type="component" value="Chromosome 4"/>
</dbReference>
<proteinExistence type="predicted"/>
<keyword evidence="2" id="KW-1185">Reference proteome</keyword>
<dbReference type="AlphaFoldDB" id="A0A8E5MHB9"/>
<dbReference type="EMBL" id="CP072756">
    <property type="protein sequence ID" value="QUC20358.1"/>
    <property type="molecule type" value="Genomic_DNA"/>
</dbReference>
<organism evidence="1 2">
    <name type="scientific">Ustilaginoidea virens</name>
    <name type="common">Rice false smut fungus</name>
    <name type="synonym">Villosiclava virens</name>
    <dbReference type="NCBI Taxonomy" id="1159556"/>
    <lineage>
        <taxon>Eukaryota</taxon>
        <taxon>Fungi</taxon>
        <taxon>Dikarya</taxon>
        <taxon>Ascomycota</taxon>
        <taxon>Pezizomycotina</taxon>
        <taxon>Sordariomycetes</taxon>
        <taxon>Hypocreomycetidae</taxon>
        <taxon>Hypocreales</taxon>
        <taxon>Clavicipitaceae</taxon>
        <taxon>Ustilaginoidea</taxon>
    </lineage>
</organism>
<gene>
    <name evidence="1" type="ORF">UV8b_04599</name>
</gene>
<dbReference type="KEGG" id="uvi:66065377"/>
<dbReference type="RefSeq" id="XP_042998031.1">
    <property type="nucleotide sequence ID" value="XM_043142097.1"/>
</dbReference>
<sequence length="180" mass="19506">MTVAVAVFAHNVWALPNRTAFELDTTKIKSARSNTTAVHVEEKWAALCKQTNVCHRCFEHGLIHTSAPSPEGYYPGASLVNARSCRLAACSWAYYGVKLEQPAASISRSSEEGSALAMAAATVGSISREASPSKLLLTEVHQSPSAIPERLFHLFGFEFSSLLAPSSSRLLHILRAKHTI</sequence>
<dbReference type="GeneID" id="66065377"/>
<accession>A0A8E5MHB9</accession>
<reference evidence="1" key="1">
    <citation type="submission" date="2020-03" db="EMBL/GenBank/DDBJ databases">
        <title>A mixture of massive structural variations and highly conserved coding sequences in Ustilaginoidea virens genome.</title>
        <authorList>
            <person name="Zhang K."/>
            <person name="Zhao Z."/>
            <person name="Zhang Z."/>
            <person name="Li Y."/>
            <person name="Hsiang T."/>
            <person name="Sun W."/>
        </authorList>
    </citation>
    <scope>NUCLEOTIDE SEQUENCE</scope>
    <source>
        <strain evidence="1">UV-8b</strain>
    </source>
</reference>
<evidence type="ECO:0000313" key="2">
    <source>
        <dbReference type="Proteomes" id="UP000027002"/>
    </source>
</evidence>